<name>A0A7Y6TZC5_9BURK</name>
<dbReference type="RefSeq" id="WP_176071849.1">
    <property type="nucleotide sequence ID" value="NZ_JABWMJ010000023.1"/>
</dbReference>
<gene>
    <name evidence="2" type="ORF">HQN59_24930</name>
</gene>
<proteinExistence type="predicted"/>
<comment type="caution">
    <text evidence="2">The sequence shown here is derived from an EMBL/GenBank/DDBJ whole genome shotgun (WGS) entry which is preliminary data.</text>
</comment>
<dbReference type="Pfam" id="PF13560">
    <property type="entry name" value="HTH_31"/>
    <property type="match status" value="1"/>
</dbReference>
<sequence>MDQDYGKAFRIVRAAVGLRQAELAERMPITASQLSLIEAGKRQPSLRVVEALAKAVGAPAALITLLASTPNDIDLKADHNISGLANALLRLLLSTKDPQYPTEVGADE</sequence>
<evidence type="ECO:0000313" key="2">
    <source>
        <dbReference type="EMBL" id="NUZ08990.1"/>
    </source>
</evidence>
<dbReference type="InterPro" id="IPR001387">
    <property type="entry name" value="Cro/C1-type_HTH"/>
</dbReference>
<evidence type="ECO:0000313" key="3">
    <source>
        <dbReference type="Proteomes" id="UP000529637"/>
    </source>
</evidence>
<feature type="domain" description="HTH cro/C1-type" evidence="1">
    <location>
        <begin position="9"/>
        <end position="63"/>
    </location>
</feature>
<dbReference type="EMBL" id="JABWMJ010000023">
    <property type="protein sequence ID" value="NUZ08990.1"/>
    <property type="molecule type" value="Genomic_DNA"/>
</dbReference>
<dbReference type="Proteomes" id="UP000529637">
    <property type="component" value="Unassembled WGS sequence"/>
</dbReference>
<dbReference type="InterPro" id="IPR010982">
    <property type="entry name" value="Lambda_DNA-bd_dom_sf"/>
</dbReference>
<dbReference type="SMART" id="SM00530">
    <property type="entry name" value="HTH_XRE"/>
    <property type="match status" value="1"/>
</dbReference>
<evidence type="ECO:0000259" key="1">
    <source>
        <dbReference type="PROSITE" id="PS50943"/>
    </source>
</evidence>
<dbReference type="GO" id="GO:0003677">
    <property type="term" value="F:DNA binding"/>
    <property type="evidence" value="ECO:0007669"/>
    <property type="project" value="InterPro"/>
</dbReference>
<keyword evidence="3" id="KW-1185">Reference proteome</keyword>
<accession>A0A7Y6TZC5</accession>
<reference evidence="2 3" key="1">
    <citation type="submission" date="2020-06" db="EMBL/GenBank/DDBJ databases">
        <title>Schlegella sp. ID0723 isolated from air conditioner.</title>
        <authorList>
            <person name="Kim D.Y."/>
            <person name="Kim D.-U."/>
        </authorList>
    </citation>
    <scope>NUCLEOTIDE SEQUENCE [LARGE SCALE GENOMIC DNA]</scope>
    <source>
        <strain evidence="2 3">ID0723</strain>
    </source>
</reference>
<dbReference type="SUPFAM" id="SSF47413">
    <property type="entry name" value="lambda repressor-like DNA-binding domains"/>
    <property type="match status" value="1"/>
</dbReference>
<organism evidence="2 3">
    <name type="scientific">Piscinibacter koreensis</name>
    <dbReference type="NCBI Taxonomy" id="2742824"/>
    <lineage>
        <taxon>Bacteria</taxon>
        <taxon>Pseudomonadati</taxon>
        <taxon>Pseudomonadota</taxon>
        <taxon>Betaproteobacteria</taxon>
        <taxon>Burkholderiales</taxon>
        <taxon>Sphaerotilaceae</taxon>
        <taxon>Piscinibacter</taxon>
    </lineage>
</organism>
<protein>
    <submittedName>
        <fullName evidence="2">Helix-turn-helix domain-containing protein</fullName>
    </submittedName>
</protein>
<dbReference type="CDD" id="cd00093">
    <property type="entry name" value="HTH_XRE"/>
    <property type="match status" value="1"/>
</dbReference>
<dbReference type="Gene3D" id="1.10.260.40">
    <property type="entry name" value="lambda repressor-like DNA-binding domains"/>
    <property type="match status" value="1"/>
</dbReference>
<dbReference type="PROSITE" id="PS50943">
    <property type="entry name" value="HTH_CROC1"/>
    <property type="match status" value="1"/>
</dbReference>
<dbReference type="AlphaFoldDB" id="A0A7Y6TZC5"/>